<proteinExistence type="predicted"/>
<dbReference type="EMBL" id="REGN01008053">
    <property type="protein sequence ID" value="RNA04549.1"/>
    <property type="molecule type" value="Genomic_DNA"/>
</dbReference>
<sequence length="74" mass="8686">MKEKFNFLDDSRISQKCPHGKSNCLKITTINSFHCLEVFSVDIKSCGHDHHRMEPRPSRLVSFRSNKNFSNKIY</sequence>
<protein>
    <submittedName>
        <fullName evidence="1">Uncharacterized protein</fullName>
    </submittedName>
</protein>
<accession>A0A3M7Q0A1</accession>
<dbReference type="AlphaFoldDB" id="A0A3M7Q0A1"/>
<evidence type="ECO:0000313" key="2">
    <source>
        <dbReference type="Proteomes" id="UP000276133"/>
    </source>
</evidence>
<evidence type="ECO:0000313" key="1">
    <source>
        <dbReference type="EMBL" id="RNA04549.1"/>
    </source>
</evidence>
<organism evidence="1 2">
    <name type="scientific">Brachionus plicatilis</name>
    <name type="common">Marine rotifer</name>
    <name type="synonym">Brachionus muelleri</name>
    <dbReference type="NCBI Taxonomy" id="10195"/>
    <lineage>
        <taxon>Eukaryota</taxon>
        <taxon>Metazoa</taxon>
        <taxon>Spiralia</taxon>
        <taxon>Gnathifera</taxon>
        <taxon>Rotifera</taxon>
        <taxon>Eurotatoria</taxon>
        <taxon>Monogononta</taxon>
        <taxon>Pseudotrocha</taxon>
        <taxon>Ploima</taxon>
        <taxon>Brachionidae</taxon>
        <taxon>Brachionus</taxon>
    </lineage>
</organism>
<comment type="caution">
    <text evidence="1">The sequence shown here is derived from an EMBL/GenBank/DDBJ whole genome shotgun (WGS) entry which is preliminary data.</text>
</comment>
<keyword evidence="2" id="KW-1185">Reference proteome</keyword>
<reference evidence="1 2" key="1">
    <citation type="journal article" date="2018" name="Sci. Rep.">
        <title>Genomic signatures of local adaptation to the degree of environmental predictability in rotifers.</title>
        <authorList>
            <person name="Franch-Gras L."/>
            <person name="Hahn C."/>
            <person name="Garcia-Roger E.M."/>
            <person name="Carmona M.J."/>
            <person name="Serra M."/>
            <person name="Gomez A."/>
        </authorList>
    </citation>
    <scope>NUCLEOTIDE SEQUENCE [LARGE SCALE GENOMIC DNA]</scope>
    <source>
        <strain evidence="1">HYR1</strain>
    </source>
</reference>
<name>A0A3M7Q0A1_BRAPC</name>
<gene>
    <name evidence="1" type="ORF">BpHYR1_002737</name>
</gene>
<dbReference type="Proteomes" id="UP000276133">
    <property type="component" value="Unassembled WGS sequence"/>
</dbReference>